<dbReference type="EMBL" id="KE392332">
    <property type="protein sequence ID" value="ERZ99594.1"/>
    <property type="molecule type" value="Genomic_DNA"/>
</dbReference>
<sequence length="122" mass="13512">MTVETTNLPQNSIVAICVSHVEFANNTMLLFHDCENLQQTNYSPGDPARSYSTSLRAHLMDNFFYCVTVEGPISSLGGSRNTFMCTFLYTVDSINKLSNFSGTSHPPKGVITCIFSYNILVI</sequence>
<name>U9SUN5_RHIID</name>
<evidence type="ECO:0000313" key="1">
    <source>
        <dbReference type="EMBL" id="ERZ99594.1"/>
    </source>
</evidence>
<reference evidence="1" key="1">
    <citation type="submission" date="2013-07" db="EMBL/GenBank/DDBJ databases">
        <title>The genome of an arbuscular mycorrhizal fungus provides insights into the evolution of the oldest plant symbiosis.</title>
        <authorList>
            <consortium name="DOE Joint Genome Institute"/>
            <person name="Tisserant E."/>
            <person name="Malbreil M."/>
            <person name="Kuo A."/>
            <person name="Kohler A."/>
            <person name="Symeonidi A."/>
            <person name="Balestrini R."/>
            <person name="Charron P."/>
            <person name="Duensing N."/>
            <person name="Frei-dit-Frey N."/>
            <person name="Gianinazzi-Pearson V."/>
            <person name="Gilbert B."/>
            <person name="Handa Y."/>
            <person name="Hijri M."/>
            <person name="Kaul R."/>
            <person name="Kawaguchi M."/>
            <person name="Krajinski F."/>
            <person name="Lammers P."/>
            <person name="Lapierre D."/>
            <person name="Masclaux F.G."/>
            <person name="Murat C."/>
            <person name="Morin E."/>
            <person name="Ndikumana S."/>
            <person name="Pagni M."/>
            <person name="Petitpierre D."/>
            <person name="Requena N."/>
            <person name="Rosikiewicz P."/>
            <person name="Riley R."/>
            <person name="Saito K."/>
            <person name="San Clemente H."/>
            <person name="Shapiro H."/>
            <person name="van Tuinen D."/>
            <person name="Becard G."/>
            <person name="Bonfante P."/>
            <person name="Paszkowski U."/>
            <person name="Shachar-Hill Y."/>
            <person name="Young J.P."/>
            <person name="Sanders I.R."/>
            <person name="Henrissat B."/>
            <person name="Rensing S.A."/>
            <person name="Grigoriev I.V."/>
            <person name="Corradi N."/>
            <person name="Roux C."/>
            <person name="Martin F."/>
        </authorList>
    </citation>
    <scope>NUCLEOTIDE SEQUENCE</scope>
    <source>
        <strain evidence="1">DAOM 197198</strain>
    </source>
</reference>
<dbReference type="AlphaFoldDB" id="U9SUN5"/>
<organism evidence="1">
    <name type="scientific">Rhizophagus irregularis (strain DAOM 181602 / DAOM 197198 / MUCL 43194)</name>
    <name type="common">Arbuscular mycorrhizal fungus</name>
    <name type="synonym">Glomus intraradices</name>
    <dbReference type="NCBI Taxonomy" id="747089"/>
    <lineage>
        <taxon>Eukaryota</taxon>
        <taxon>Fungi</taxon>
        <taxon>Fungi incertae sedis</taxon>
        <taxon>Mucoromycota</taxon>
        <taxon>Glomeromycotina</taxon>
        <taxon>Glomeromycetes</taxon>
        <taxon>Glomerales</taxon>
        <taxon>Glomeraceae</taxon>
        <taxon>Rhizophagus</taxon>
    </lineage>
</organism>
<proteinExistence type="predicted"/>
<protein>
    <submittedName>
        <fullName evidence="1">Uncharacterized protein</fullName>
    </submittedName>
</protein>
<gene>
    <name evidence="1" type="ORF">GLOINDRAFT_83533</name>
</gene>
<dbReference type="HOGENOM" id="CLU_2027972_0_0_1"/>
<accession>U9SUN5</accession>